<name>A0A1H2QSH5_9RHOB</name>
<keyword evidence="2" id="KW-1185">Reference proteome</keyword>
<protein>
    <submittedName>
        <fullName evidence="1">Uncharacterized protein</fullName>
    </submittedName>
</protein>
<sequence>MTEVAVNEEAVDNPAAKPLRIHAEPKKDRPRRANAAGLGLVLSGASYHGE</sequence>
<gene>
    <name evidence="1" type="ORF">SAMN05444276_101109</name>
</gene>
<evidence type="ECO:0000313" key="2">
    <source>
        <dbReference type="Proteomes" id="UP000182944"/>
    </source>
</evidence>
<reference evidence="2" key="1">
    <citation type="submission" date="2016-10" db="EMBL/GenBank/DDBJ databases">
        <authorList>
            <person name="Varghese N."/>
            <person name="Submissions S."/>
        </authorList>
    </citation>
    <scope>NUCLEOTIDE SEQUENCE [LARGE SCALE GENOMIC DNA]</scope>
    <source>
        <strain evidence="2">DSM 29303</strain>
    </source>
</reference>
<evidence type="ECO:0000313" key="1">
    <source>
        <dbReference type="EMBL" id="SDW09574.1"/>
    </source>
</evidence>
<dbReference type="Proteomes" id="UP000182944">
    <property type="component" value="Unassembled WGS sequence"/>
</dbReference>
<organism evidence="1 2">
    <name type="scientific">Paracoccus sanguinis</name>
    <dbReference type="NCBI Taxonomy" id="1545044"/>
    <lineage>
        <taxon>Bacteria</taxon>
        <taxon>Pseudomonadati</taxon>
        <taxon>Pseudomonadota</taxon>
        <taxon>Alphaproteobacteria</taxon>
        <taxon>Rhodobacterales</taxon>
        <taxon>Paracoccaceae</taxon>
        <taxon>Paracoccus</taxon>
    </lineage>
</organism>
<dbReference type="AlphaFoldDB" id="A0A1H2QSH5"/>
<proteinExistence type="predicted"/>
<dbReference type="EMBL" id="FNNA01000001">
    <property type="protein sequence ID" value="SDW09574.1"/>
    <property type="molecule type" value="Genomic_DNA"/>
</dbReference>
<accession>A0A1H2QSH5</accession>